<dbReference type="EMBL" id="CP000698">
    <property type="protein sequence ID" value="ABQ27506.1"/>
    <property type="molecule type" value="Genomic_DNA"/>
</dbReference>
<dbReference type="Gene3D" id="3.50.70.20">
    <property type="entry name" value="Cytochrome P460"/>
    <property type="match status" value="1"/>
</dbReference>
<gene>
    <name evidence="3" type="ordered locus">Gura_3349</name>
</gene>
<keyword evidence="4" id="KW-1185">Reference proteome</keyword>
<evidence type="ECO:0000313" key="4">
    <source>
        <dbReference type="Proteomes" id="UP000006695"/>
    </source>
</evidence>
<feature type="signal peptide" evidence="1">
    <location>
        <begin position="1"/>
        <end position="21"/>
    </location>
</feature>
<accession>A5G6T8</accession>
<protein>
    <recommendedName>
        <fullName evidence="2">Cytochrome P460 domain-containing protein</fullName>
    </recommendedName>
</protein>
<dbReference type="Pfam" id="PF16694">
    <property type="entry name" value="Cytochrome_P460"/>
    <property type="match status" value="1"/>
</dbReference>
<proteinExistence type="predicted"/>
<sequence length="158" mass="17285">MKKMLAVVAAAGLMMGAVAHAGMPGADADKLHEYLTKEKPYTNWKLWPGKGKLYKGTEPHGALLTTYVNDVALKSIKAKKGLQNGAIIVKENYMPDKMLAAVTVMYKVKGYNPEAGDIFWMKYLPDGKIEASGKVDMCIGCHAKVKGNDYLYTGKVKK</sequence>
<name>A5G6T8_GEOUR</name>
<dbReference type="CDD" id="cd20716">
    <property type="entry name" value="cyt_P460_fam"/>
    <property type="match status" value="1"/>
</dbReference>
<evidence type="ECO:0000259" key="2">
    <source>
        <dbReference type="Pfam" id="PF16694"/>
    </source>
</evidence>
<evidence type="ECO:0000256" key="1">
    <source>
        <dbReference type="SAM" id="SignalP"/>
    </source>
</evidence>
<reference evidence="3 4" key="1">
    <citation type="submission" date="2007-05" db="EMBL/GenBank/DDBJ databases">
        <title>Complete sequence of Geobacter uraniireducens Rf4.</title>
        <authorList>
            <consortium name="US DOE Joint Genome Institute"/>
            <person name="Copeland A."/>
            <person name="Lucas S."/>
            <person name="Lapidus A."/>
            <person name="Barry K."/>
            <person name="Detter J.C."/>
            <person name="Glavina del Rio T."/>
            <person name="Hammon N."/>
            <person name="Israni S."/>
            <person name="Dalin E."/>
            <person name="Tice H."/>
            <person name="Pitluck S."/>
            <person name="Chertkov O."/>
            <person name="Brettin T."/>
            <person name="Bruce D."/>
            <person name="Han C."/>
            <person name="Schmutz J."/>
            <person name="Larimer F."/>
            <person name="Land M."/>
            <person name="Hauser L."/>
            <person name="Kyrpides N."/>
            <person name="Mikhailova N."/>
            <person name="Shelobolina E."/>
            <person name="Aklujkar M."/>
            <person name="Lovley D."/>
            <person name="Richardson P."/>
        </authorList>
    </citation>
    <scope>NUCLEOTIDE SEQUENCE [LARGE SCALE GENOMIC DNA]</scope>
    <source>
        <strain evidence="3 4">Rf4</strain>
    </source>
</reference>
<dbReference type="InterPro" id="IPR032033">
    <property type="entry name" value="Cytochrome_P460"/>
</dbReference>
<dbReference type="KEGG" id="gur:Gura_3349"/>
<dbReference type="STRING" id="351605.Gura_3349"/>
<dbReference type="OrthoDB" id="274365at2"/>
<evidence type="ECO:0000313" key="3">
    <source>
        <dbReference type="EMBL" id="ABQ27506.1"/>
    </source>
</evidence>
<keyword evidence="1" id="KW-0732">Signal</keyword>
<dbReference type="AlphaFoldDB" id="A5G6T8"/>
<organism evidence="3 4">
    <name type="scientific">Geotalea uraniireducens (strain Rf4)</name>
    <name type="common">Geobacter uraniireducens</name>
    <dbReference type="NCBI Taxonomy" id="351605"/>
    <lineage>
        <taxon>Bacteria</taxon>
        <taxon>Pseudomonadati</taxon>
        <taxon>Thermodesulfobacteriota</taxon>
        <taxon>Desulfuromonadia</taxon>
        <taxon>Geobacterales</taxon>
        <taxon>Geobacteraceae</taxon>
        <taxon>Geotalea</taxon>
    </lineage>
</organism>
<dbReference type="HOGENOM" id="CLU_1666905_0_0_7"/>
<dbReference type="InterPro" id="IPR038142">
    <property type="entry name" value="Cytochrome_P460_sp"/>
</dbReference>
<feature type="domain" description="Cytochrome P460" evidence="2">
    <location>
        <begin position="59"/>
        <end position="153"/>
    </location>
</feature>
<feature type="chain" id="PRO_5002681484" description="Cytochrome P460 domain-containing protein" evidence="1">
    <location>
        <begin position="22"/>
        <end position="158"/>
    </location>
</feature>
<dbReference type="Proteomes" id="UP000006695">
    <property type="component" value="Chromosome"/>
</dbReference>